<proteinExistence type="predicted"/>
<evidence type="ECO:0000313" key="1">
    <source>
        <dbReference type="EMBL" id="CEG49362.1"/>
    </source>
</evidence>
<evidence type="ECO:0000313" key="2">
    <source>
        <dbReference type="Proteomes" id="UP000054928"/>
    </source>
</evidence>
<dbReference type="GeneID" id="36402182"/>
<protein>
    <submittedName>
        <fullName evidence="1">Uncharacterized protein</fullName>
    </submittedName>
</protein>
<dbReference type="AlphaFoldDB" id="A0A0P1B4Q4"/>
<accession>A0A0P1B4Q4</accession>
<name>A0A0P1B4Q4_PLAHL</name>
<keyword evidence="2" id="KW-1185">Reference proteome</keyword>
<organism evidence="1 2">
    <name type="scientific">Plasmopara halstedii</name>
    <name type="common">Downy mildew of sunflower</name>
    <dbReference type="NCBI Taxonomy" id="4781"/>
    <lineage>
        <taxon>Eukaryota</taxon>
        <taxon>Sar</taxon>
        <taxon>Stramenopiles</taxon>
        <taxon>Oomycota</taxon>
        <taxon>Peronosporomycetes</taxon>
        <taxon>Peronosporales</taxon>
        <taxon>Peronosporaceae</taxon>
        <taxon>Plasmopara</taxon>
    </lineage>
</organism>
<dbReference type="RefSeq" id="XP_024585731.1">
    <property type="nucleotide sequence ID" value="XM_024720542.1"/>
</dbReference>
<reference evidence="2" key="1">
    <citation type="submission" date="2014-09" db="EMBL/GenBank/DDBJ databases">
        <authorList>
            <person name="Sharma Rahul"/>
            <person name="Thines Marco"/>
        </authorList>
    </citation>
    <scope>NUCLEOTIDE SEQUENCE [LARGE SCALE GENOMIC DNA]</scope>
</reference>
<dbReference type="Proteomes" id="UP000054928">
    <property type="component" value="Unassembled WGS sequence"/>
</dbReference>
<sequence length="135" mass="15334">MRRIGPDNDILFCCGTRSDGDWIGNHKARRGTIKVQISSIKTRKYISVSSWRTHRCSCVPALFFKWLFESKLMLTGTDVALQALCCHVVKNNSTQLRKCNIDIMEFDEHSLCILSTSSCKLTEKQKLCMLKIGCA</sequence>
<dbReference type="EMBL" id="CCYD01003042">
    <property type="protein sequence ID" value="CEG49362.1"/>
    <property type="molecule type" value="Genomic_DNA"/>
</dbReference>